<evidence type="ECO:0000259" key="10">
    <source>
        <dbReference type="PROSITE" id="PS51393"/>
    </source>
</evidence>
<dbReference type="GO" id="GO:0034440">
    <property type="term" value="P:lipid oxidation"/>
    <property type="evidence" value="ECO:0007669"/>
    <property type="project" value="InterPro"/>
</dbReference>
<protein>
    <recommendedName>
        <fullName evidence="4">Manganese lipoxygenase</fullName>
        <ecNumber evidence="3">1.13.11.45</ecNumber>
    </recommendedName>
</protein>
<dbReference type="InterPro" id="IPR036226">
    <property type="entry name" value="LipOase_C_sf"/>
</dbReference>
<reference evidence="11" key="1">
    <citation type="submission" date="2023-06" db="EMBL/GenBank/DDBJ databases">
        <title>Genome-scale phylogeny and comparative genomics of the fungal order Sordariales.</title>
        <authorList>
            <consortium name="Lawrence Berkeley National Laboratory"/>
            <person name="Hensen N."/>
            <person name="Bonometti L."/>
            <person name="Westerberg I."/>
            <person name="Brannstrom I.O."/>
            <person name="Guillou S."/>
            <person name="Cros-Aarteil S."/>
            <person name="Calhoun S."/>
            <person name="Haridas S."/>
            <person name="Kuo A."/>
            <person name="Mondo S."/>
            <person name="Pangilinan J."/>
            <person name="Riley R."/>
            <person name="Labutti K."/>
            <person name="Andreopoulos B."/>
            <person name="Lipzen A."/>
            <person name="Chen C."/>
            <person name="Yanf M."/>
            <person name="Daum C."/>
            <person name="Ng V."/>
            <person name="Clum A."/>
            <person name="Steindorff A."/>
            <person name="Ohm R."/>
            <person name="Martin F."/>
            <person name="Silar P."/>
            <person name="Natvig D."/>
            <person name="Lalanne C."/>
            <person name="Gautier V."/>
            <person name="Ament-Velasquez S.L."/>
            <person name="Kruys A."/>
            <person name="Hutchinson M.I."/>
            <person name="Powell A.J."/>
            <person name="Barry K."/>
            <person name="Miller A.N."/>
            <person name="Grigoriev I.V."/>
            <person name="Debuchy R."/>
            <person name="Gladieux P."/>
            <person name="Thoren M.H."/>
            <person name="Johannesson H."/>
        </authorList>
    </citation>
    <scope>NUCLEOTIDE SEQUENCE</scope>
    <source>
        <strain evidence="11">SMH4607-1</strain>
    </source>
</reference>
<evidence type="ECO:0000313" key="11">
    <source>
        <dbReference type="EMBL" id="KAK0707938.1"/>
    </source>
</evidence>
<keyword evidence="8" id="KW-0464">Manganese</keyword>
<evidence type="ECO:0000256" key="4">
    <source>
        <dbReference type="ARBA" id="ARBA00021175"/>
    </source>
</evidence>
<proteinExistence type="predicted"/>
<dbReference type="Gene3D" id="1.20.245.10">
    <property type="entry name" value="Lipoxygenase-1, Domain 5"/>
    <property type="match status" value="1"/>
</dbReference>
<keyword evidence="7" id="KW-0560">Oxidoreductase</keyword>
<feature type="compositionally biased region" description="Pro residues" evidence="9">
    <location>
        <begin position="9"/>
        <end position="20"/>
    </location>
</feature>
<organism evidence="11 12">
    <name type="scientific">Lasiosphaeris hirsuta</name>
    <dbReference type="NCBI Taxonomy" id="260670"/>
    <lineage>
        <taxon>Eukaryota</taxon>
        <taxon>Fungi</taxon>
        <taxon>Dikarya</taxon>
        <taxon>Ascomycota</taxon>
        <taxon>Pezizomycotina</taxon>
        <taxon>Sordariomycetes</taxon>
        <taxon>Sordariomycetidae</taxon>
        <taxon>Sordariales</taxon>
        <taxon>Lasiosphaeriaceae</taxon>
        <taxon>Lasiosphaeris</taxon>
    </lineage>
</organism>
<dbReference type="EC" id="1.13.11.45" evidence="3"/>
<evidence type="ECO:0000256" key="5">
    <source>
        <dbReference type="ARBA" id="ARBA00022723"/>
    </source>
</evidence>
<evidence type="ECO:0000313" key="12">
    <source>
        <dbReference type="Proteomes" id="UP001172102"/>
    </source>
</evidence>
<dbReference type="InterPro" id="IPR013819">
    <property type="entry name" value="LipOase_C"/>
</dbReference>
<keyword evidence="12" id="KW-1185">Reference proteome</keyword>
<evidence type="ECO:0000256" key="3">
    <source>
        <dbReference type="ARBA" id="ARBA00013178"/>
    </source>
</evidence>
<dbReference type="AlphaFoldDB" id="A0AA40A2D8"/>
<evidence type="ECO:0000256" key="9">
    <source>
        <dbReference type="SAM" id="MobiDB-lite"/>
    </source>
</evidence>
<comment type="caution">
    <text evidence="11">The sequence shown here is derived from an EMBL/GenBank/DDBJ whole genome shotgun (WGS) entry which is preliminary data.</text>
</comment>
<dbReference type="GO" id="GO:0046872">
    <property type="term" value="F:metal ion binding"/>
    <property type="evidence" value="ECO:0007669"/>
    <property type="project" value="UniProtKB-KW"/>
</dbReference>
<dbReference type="Proteomes" id="UP001172102">
    <property type="component" value="Unassembled WGS sequence"/>
</dbReference>
<dbReference type="EMBL" id="JAUKUA010000006">
    <property type="protein sequence ID" value="KAK0707938.1"/>
    <property type="molecule type" value="Genomic_DNA"/>
</dbReference>
<evidence type="ECO:0000256" key="1">
    <source>
        <dbReference type="ARBA" id="ARBA00000366"/>
    </source>
</evidence>
<dbReference type="GO" id="GO:0050584">
    <property type="term" value="F:linoleate 11-lipoxygenase activity"/>
    <property type="evidence" value="ECO:0007669"/>
    <property type="project" value="UniProtKB-EC"/>
</dbReference>
<accession>A0AA40A2D8</accession>
<feature type="domain" description="Lipoxygenase" evidence="10">
    <location>
        <begin position="105"/>
        <end position="723"/>
    </location>
</feature>
<feature type="region of interest" description="Disordered" evidence="9">
    <location>
        <begin position="1"/>
        <end position="20"/>
    </location>
</feature>
<sequence length="723" mass="82105">MPLMGPDLPVLPPHVGGPPPPHEILEQPSVEDKEAKLSVGIEDQTFVDIDPGVFDNELIKLKLYATVDPDHPEKDAVYQDGNIVTGTYSGTQAALTHLYRRIERSYESYFDVMQFEPTLPRLIKVEQKQSIYRWSAYPNNPDGTLAQYPPHLDIIPKEDQVSANEIFGWLSLKETQLLVAKLVPDTFKGKTVDWLQSILAEAIEGNPMNGTLRQIEEYNRIHRKSGTDIEGGKNLGLLPDWFSDRRFADQSFTGTNPTTIKVAPKPLLVEFIAAAHRSGDEDWAELLQLADPSTLFVQDARHLRAAMGAAETETLFNKEPLSDDNWACAAVVLYQLHPDGRLHPISIVIDYKGTMEKSVTIFNKRKGPLDPTTGEETDYPWRFAKTCAQVTDWIRHEVIVHLTLSHFVEEALIVATHRTFSMNHIIFKLLQPHWFKTLSLNAAARATLVPQVIKDLVGVKPDYLFQYLRSEFDEYDYVGSYVPNDLERRGFPNTVEGLADQRYRDYAYAKDVLPMWYCIRRYVKAVISTRYTTDKDVQADEAILRWSQEVQTSGHIKTFPTITTLEQLYDALTMSIHIAAPFHSAVNYLQNFYHAFVIAKPPSLCTPLPNSLEELKKYKEADLVRALPIGRQRQWLLSVQVPWLLSSKVASDRNLVMFAHSQWRTLRDAGDAEGRKIAAASKSFYDELKILDVAFTKNSNDMNKDSIPYQVMDPDNTAVSILI</sequence>
<name>A0AA40A2D8_9PEZI</name>
<keyword evidence="6" id="KW-0223">Dioxygenase</keyword>
<evidence type="ECO:0000256" key="7">
    <source>
        <dbReference type="ARBA" id="ARBA00023002"/>
    </source>
</evidence>
<evidence type="ECO:0000256" key="8">
    <source>
        <dbReference type="ARBA" id="ARBA00023211"/>
    </source>
</evidence>
<keyword evidence="5" id="KW-0479">Metal-binding</keyword>
<gene>
    <name evidence="11" type="ORF">B0H67DRAFT_603073</name>
</gene>
<comment type="cofactor">
    <cofactor evidence="2">
        <name>Mn(2+)</name>
        <dbReference type="ChEBI" id="CHEBI:29035"/>
    </cofactor>
</comment>
<comment type="catalytic activity">
    <reaction evidence="1">
        <text>(9Z,12Z)-octadecadienoate + O2 = (11S)-hydroperoxy-(9Z,12Z)-octadecadienoate</text>
        <dbReference type="Rhea" id="RHEA:18993"/>
        <dbReference type="ChEBI" id="CHEBI:15379"/>
        <dbReference type="ChEBI" id="CHEBI:30245"/>
        <dbReference type="ChEBI" id="CHEBI:57467"/>
        <dbReference type="EC" id="1.13.11.45"/>
    </reaction>
</comment>
<dbReference type="GO" id="GO:0043651">
    <property type="term" value="P:linoleic acid metabolic process"/>
    <property type="evidence" value="ECO:0007669"/>
    <property type="project" value="UniProtKB-ARBA"/>
</dbReference>
<dbReference type="Pfam" id="PF00305">
    <property type="entry name" value="Lipoxygenase"/>
    <property type="match status" value="1"/>
</dbReference>
<dbReference type="PANTHER" id="PTHR11771">
    <property type="entry name" value="LIPOXYGENASE"/>
    <property type="match status" value="1"/>
</dbReference>
<dbReference type="PROSITE" id="PS51393">
    <property type="entry name" value="LIPOXYGENASE_3"/>
    <property type="match status" value="1"/>
</dbReference>
<evidence type="ECO:0000256" key="2">
    <source>
        <dbReference type="ARBA" id="ARBA00001936"/>
    </source>
</evidence>
<dbReference type="SUPFAM" id="SSF48484">
    <property type="entry name" value="Lipoxigenase"/>
    <property type="match status" value="1"/>
</dbReference>
<evidence type="ECO:0000256" key="6">
    <source>
        <dbReference type="ARBA" id="ARBA00022964"/>
    </source>
</evidence>
<dbReference type="InterPro" id="IPR000907">
    <property type="entry name" value="LipOase"/>
</dbReference>